<gene>
    <name evidence="1" type="ORF">AVEN_80373_1</name>
</gene>
<dbReference type="OrthoDB" id="6432521at2759"/>
<sequence>MSKYRVIIIKVALSKGCKKRTTGQNNLKFHLSIREAIGICFAEEKELVQKLTDRWRCTHDKMLINDCIKRYAISCSNGSGQCMAMEHFVERRIHFHLQGSVNTQNCRIWARENTSQMQPLPLHYQKGTVWCGFTAAFIIGSFFFEEIGNSGPVTCAVNGTRYESLWRNQLIPALQQRGCVDSTILIQDVAPPHIAT</sequence>
<name>A0A4Y2TG04_ARAVE</name>
<evidence type="ECO:0000313" key="2">
    <source>
        <dbReference type="Proteomes" id="UP000499080"/>
    </source>
</evidence>
<protein>
    <recommendedName>
        <fullName evidence="3">Tc1-like transposase DDE domain-containing protein</fullName>
    </recommendedName>
</protein>
<dbReference type="InterPro" id="IPR036397">
    <property type="entry name" value="RNaseH_sf"/>
</dbReference>
<dbReference type="PANTHER" id="PTHR47326">
    <property type="entry name" value="TRANSPOSABLE ELEMENT TC3 TRANSPOSASE-LIKE PROTEIN"/>
    <property type="match status" value="1"/>
</dbReference>
<reference evidence="1 2" key="1">
    <citation type="journal article" date="2019" name="Sci. Rep.">
        <title>Orb-weaving spider Araneus ventricosus genome elucidates the spidroin gene catalogue.</title>
        <authorList>
            <person name="Kono N."/>
            <person name="Nakamura H."/>
            <person name="Ohtoshi R."/>
            <person name="Moran D.A.P."/>
            <person name="Shinohara A."/>
            <person name="Yoshida Y."/>
            <person name="Fujiwara M."/>
            <person name="Mori M."/>
            <person name="Tomita M."/>
            <person name="Arakawa K."/>
        </authorList>
    </citation>
    <scope>NUCLEOTIDE SEQUENCE [LARGE SCALE GENOMIC DNA]</scope>
</reference>
<dbReference type="PANTHER" id="PTHR47326:SF1">
    <property type="entry name" value="HTH PSQ-TYPE DOMAIN-CONTAINING PROTEIN"/>
    <property type="match status" value="1"/>
</dbReference>
<comment type="caution">
    <text evidence="1">The sequence shown here is derived from an EMBL/GenBank/DDBJ whole genome shotgun (WGS) entry which is preliminary data.</text>
</comment>
<evidence type="ECO:0000313" key="1">
    <source>
        <dbReference type="EMBL" id="GBN98930.1"/>
    </source>
</evidence>
<keyword evidence="2" id="KW-1185">Reference proteome</keyword>
<dbReference type="Proteomes" id="UP000499080">
    <property type="component" value="Unassembled WGS sequence"/>
</dbReference>
<evidence type="ECO:0008006" key="3">
    <source>
        <dbReference type="Google" id="ProtNLM"/>
    </source>
</evidence>
<dbReference type="GO" id="GO:0003676">
    <property type="term" value="F:nucleic acid binding"/>
    <property type="evidence" value="ECO:0007669"/>
    <property type="project" value="InterPro"/>
</dbReference>
<dbReference type="EMBL" id="BGPR01028015">
    <property type="protein sequence ID" value="GBN98930.1"/>
    <property type="molecule type" value="Genomic_DNA"/>
</dbReference>
<organism evidence="1 2">
    <name type="scientific">Araneus ventricosus</name>
    <name type="common">Orbweaver spider</name>
    <name type="synonym">Epeira ventricosa</name>
    <dbReference type="NCBI Taxonomy" id="182803"/>
    <lineage>
        <taxon>Eukaryota</taxon>
        <taxon>Metazoa</taxon>
        <taxon>Ecdysozoa</taxon>
        <taxon>Arthropoda</taxon>
        <taxon>Chelicerata</taxon>
        <taxon>Arachnida</taxon>
        <taxon>Araneae</taxon>
        <taxon>Araneomorphae</taxon>
        <taxon>Entelegynae</taxon>
        <taxon>Araneoidea</taxon>
        <taxon>Araneidae</taxon>
        <taxon>Araneus</taxon>
    </lineage>
</organism>
<dbReference type="Gene3D" id="3.30.420.10">
    <property type="entry name" value="Ribonuclease H-like superfamily/Ribonuclease H"/>
    <property type="match status" value="1"/>
</dbReference>
<dbReference type="AlphaFoldDB" id="A0A4Y2TG04"/>
<proteinExistence type="predicted"/>
<accession>A0A4Y2TG04</accession>